<reference evidence="4" key="1">
    <citation type="journal article" date="2013" name="Nat. Genet.">
        <title>The Capsella rubella genome and the genomic consequences of rapid mating system evolution.</title>
        <authorList>
            <person name="Slotte T."/>
            <person name="Hazzouri K.M."/>
            <person name="Agren J.A."/>
            <person name="Koenig D."/>
            <person name="Maumus F."/>
            <person name="Guo Y.L."/>
            <person name="Steige K."/>
            <person name="Platts A.E."/>
            <person name="Escobar J.S."/>
            <person name="Newman L.K."/>
            <person name="Wang W."/>
            <person name="Mandakova T."/>
            <person name="Vello E."/>
            <person name="Smith L.M."/>
            <person name="Henz S.R."/>
            <person name="Steffen J."/>
            <person name="Takuno S."/>
            <person name="Brandvain Y."/>
            <person name="Coop G."/>
            <person name="Andolfatto P."/>
            <person name="Hu T.T."/>
            <person name="Blanchette M."/>
            <person name="Clark R.M."/>
            <person name="Quesneville H."/>
            <person name="Nordborg M."/>
            <person name="Gaut B.S."/>
            <person name="Lysak M.A."/>
            <person name="Jenkins J."/>
            <person name="Grimwood J."/>
            <person name="Chapman J."/>
            <person name="Prochnik S."/>
            <person name="Shu S."/>
            <person name="Rokhsar D."/>
            <person name="Schmutz J."/>
            <person name="Weigel D."/>
            <person name="Wright S.I."/>
        </authorList>
    </citation>
    <scope>NUCLEOTIDE SEQUENCE [LARGE SCALE GENOMIC DNA]</scope>
    <source>
        <strain evidence="4">cv. Monte Gargano</strain>
    </source>
</reference>
<dbReference type="AlphaFoldDB" id="R0FFY4"/>
<dbReference type="CDD" id="cd00030">
    <property type="entry name" value="C2"/>
    <property type="match status" value="1"/>
</dbReference>
<dbReference type="STRING" id="81985.R0FFY4"/>
<protein>
    <recommendedName>
        <fullName evidence="2">C2 domain-containing protein</fullName>
    </recommendedName>
</protein>
<dbReference type="EMBL" id="KB870810">
    <property type="protein sequence ID" value="EOA20856.1"/>
    <property type="molecule type" value="Genomic_DNA"/>
</dbReference>
<dbReference type="Proteomes" id="UP000029121">
    <property type="component" value="Unassembled WGS sequence"/>
</dbReference>
<dbReference type="InterPro" id="IPR035892">
    <property type="entry name" value="C2_domain_sf"/>
</dbReference>
<dbReference type="PANTHER" id="PTHR31208">
    <property type="entry name" value="EXPRESSED PROTEIN"/>
    <property type="match status" value="1"/>
</dbReference>
<accession>R0FFY4</accession>
<gene>
    <name evidence="3" type="ORF">CARUB_v10001193mg</name>
</gene>
<dbReference type="PANTHER" id="PTHR31208:SF3">
    <property type="entry name" value="OS01G0953500 PROTEIN"/>
    <property type="match status" value="1"/>
</dbReference>
<feature type="compositionally biased region" description="Basic and acidic residues" evidence="1">
    <location>
        <begin position="254"/>
        <end position="280"/>
    </location>
</feature>
<feature type="region of interest" description="Disordered" evidence="1">
    <location>
        <begin position="237"/>
        <end position="295"/>
    </location>
</feature>
<dbReference type="eggNOG" id="ENOG502R3V8">
    <property type="taxonomic scope" value="Eukaryota"/>
</dbReference>
<organism evidence="3 4">
    <name type="scientific">Capsella rubella</name>
    <dbReference type="NCBI Taxonomy" id="81985"/>
    <lineage>
        <taxon>Eukaryota</taxon>
        <taxon>Viridiplantae</taxon>
        <taxon>Streptophyta</taxon>
        <taxon>Embryophyta</taxon>
        <taxon>Tracheophyta</taxon>
        <taxon>Spermatophyta</taxon>
        <taxon>Magnoliopsida</taxon>
        <taxon>eudicotyledons</taxon>
        <taxon>Gunneridae</taxon>
        <taxon>Pentapetalae</taxon>
        <taxon>rosids</taxon>
        <taxon>malvids</taxon>
        <taxon>Brassicales</taxon>
        <taxon>Brassicaceae</taxon>
        <taxon>Camelineae</taxon>
        <taxon>Capsella</taxon>
    </lineage>
</organism>
<feature type="compositionally biased region" description="Low complexity" evidence="1">
    <location>
        <begin position="338"/>
        <end position="357"/>
    </location>
</feature>
<feature type="domain" description="C2" evidence="2">
    <location>
        <begin position="1"/>
        <end position="129"/>
    </location>
</feature>
<evidence type="ECO:0000259" key="2">
    <source>
        <dbReference type="PROSITE" id="PS50004"/>
    </source>
</evidence>
<dbReference type="InterPro" id="IPR000008">
    <property type="entry name" value="C2_dom"/>
</dbReference>
<dbReference type="PROSITE" id="PS50004">
    <property type="entry name" value="C2"/>
    <property type="match status" value="1"/>
</dbReference>
<dbReference type="OrthoDB" id="270970at2759"/>
<evidence type="ECO:0000313" key="3">
    <source>
        <dbReference type="EMBL" id="EOA20856.1"/>
    </source>
</evidence>
<dbReference type="SUPFAM" id="SSF49562">
    <property type="entry name" value="C2 domain (Calcium/lipid-binding domain, CaLB)"/>
    <property type="match status" value="1"/>
</dbReference>
<dbReference type="Pfam" id="PF00168">
    <property type="entry name" value="C2"/>
    <property type="match status" value="1"/>
</dbReference>
<dbReference type="KEGG" id="crb:17884574"/>
<dbReference type="Gene3D" id="2.60.40.150">
    <property type="entry name" value="C2 domain"/>
    <property type="match status" value="1"/>
</dbReference>
<keyword evidence="4" id="KW-1185">Reference proteome</keyword>
<sequence>MESLKQVSSSSGFCYHQGFSGVLQVFVHNARNIHNICIYDNQDVYAKFSLTYNPDDTISTRIIHRAGKNPEFNQTLMIDMTQIDAHAAVLKCEIWMMSRARHYMEDQLLGFALVPISDIIGQDSVTQDYSLSSTDLFHSPAGTVKLTLSIVNPSSSSNPKINTTSISSEVVLLDTQVSETVDYTRIEFPDINVVNENKLMVTEYFNGSGSASFLCLGSTHGQETDITMVCSEEKEVYGGNGSCMASSSTTTSLSDDKNTADSNEKENQEIAEVSRRRSKEEEEEEGDKEKMKEETTMQKQIAEMYMRSMQQFTESLAKMKLPMDLHNKPHEEDQNTSNNTSAQLQNRNNNNNANNKNGMEKKKEGSRVYYGSRAFF</sequence>
<evidence type="ECO:0000313" key="4">
    <source>
        <dbReference type="Proteomes" id="UP000029121"/>
    </source>
</evidence>
<proteinExistence type="predicted"/>
<evidence type="ECO:0000256" key="1">
    <source>
        <dbReference type="SAM" id="MobiDB-lite"/>
    </source>
</evidence>
<dbReference type="SMART" id="SM00239">
    <property type="entry name" value="C2"/>
    <property type="match status" value="1"/>
</dbReference>
<feature type="region of interest" description="Disordered" evidence="1">
    <location>
        <begin position="326"/>
        <end position="371"/>
    </location>
</feature>
<name>R0FFY4_9BRAS</name>